<organism evidence="2 3">
    <name type="scientific">Pararge aegeria aegeria</name>
    <dbReference type="NCBI Taxonomy" id="348720"/>
    <lineage>
        <taxon>Eukaryota</taxon>
        <taxon>Metazoa</taxon>
        <taxon>Ecdysozoa</taxon>
        <taxon>Arthropoda</taxon>
        <taxon>Hexapoda</taxon>
        <taxon>Insecta</taxon>
        <taxon>Pterygota</taxon>
        <taxon>Neoptera</taxon>
        <taxon>Endopterygota</taxon>
        <taxon>Lepidoptera</taxon>
        <taxon>Glossata</taxon>
        <taxon>Ditrysia</taxon>
        <taxon>Papilionoidea</taxon>
        <taxon>Nymphalidae</taxon>
        <taxon>Satyrinae</taxon>
        <taxon>Satyrini</taxon>
        <taxon>Parargina</taxon>
        <taxon>Pararge</taxon>
    </lineage>
</organism>
<keyword evidence="3" id="KW-1185">Reference proteome</keyword>
<evidence type="ECO:0000313" key="2">
    <source>
        <dbReference type="EMBL" id="CAH2232619.1"/>
    </source>
</evidence>
<dbReference type="Proteomes" id="UP000838756">
    <property type="component" value="Unassembled WGS sequence"/>
</dbReference>
<comment type="caution">
    <text evidence="2">The sequence shown here is derived from an EMBL/GenBank/DDBJ whole genome shotgun (WGS) entry which is preliminary data.</text>
</comment>
<feature type="compositionally biased region" description="Low complexity" evidence="1">
    <location>
        <begin position="84"/>
        <end position="95"/>
    </location>
</feature>
<feature type="compositionally biased region" description="Basic residues" evidence="1">
    <location>
        <begin position="68"/>
        <end position="83"/>
    </location>
</feature>
<reference evidence="2" key="1">
    <citation type="submission" date="2022-03" db="EMBL/GenBank/DDBJ databases">
        <authorList>
            <person name="Lindestad O."/>
        </authorList>
    </citation>
    <scope>NUCLEOTIDE SEQUENCE</scope>
</reference>
<feature type="compositionally biased region" description="Basic residues" evidence="1">
    <location>
        <begin position="17"/>
        <end position="31"/>
    </location>
</feature>
<proteinExistence type="predicted"/>
<sequence>MRPRGDFAGSSINEHIRCRRPRRKIWHRKRSQLASGPRPPRRPLLPAKIAADRFVYAVHSVWPPSIHKKARRARRDARRRGAALRRPAPAPDASAECASERNGRFVGA</sequence>
<feature type="region of interest" description="Disordered" evidence="1">
    <location>
        <begin position="68"/>
        <end position="108"/>
    </location>
</feature>
<evidence type="ECO:0000313" key="3">
    <source>
        <dbReference type="Proteomes" id="UP000838756"/>
    </source>
</evidence>
<evidence type="ECO:0000256" key="1">
    <source>
        <dbReference type="SAM" id="MobiDB-lite"/>
    </source>
</evidence>
<feature type="compositionally biased region" description="Basic and acidic residues" evidence="1">
    <location>
        <begin position="98"/>
        <end position="108"/>
    </location>
</feature>
<name>A0A8S4RAV7_9NEOP</name>
<feature type="region of interest" description="Disordered" evidence="1">
    <location>
        <begin position="1"/>
        <end position="44"/>
    </location>
</feature>
<gene>
    <name evidence="2" type="primary">jg6574</name>
    <name evidence="2" type="ORF">PAEG_LOCUS10848</name>
</gene>
<dbReference type="EMBL" id="CAKXAJ010024912">
    <property type="protein sequence ID" value="CAH2232619.1"/>
    <property type="molecule type" value="Genomic_DNA"/>
</dbReference>
<accession>A0A8S4RAV7</accession>
<dbReference type="AlphaFoldDB" id="A0A8S4RAV7"/>
<protein>
    <submittedName>
        <fullName evidence="2">Jg6574 protein</fullName>
    </submittedName>
</protein>